<organism evidence="1 2">
    <name type="scientific">Ladona fulva</name>
    <name type="common">Scarce chaser dragonfly</name>
    <name type="synonym">Libellula fulva</name>
    <dbReference type="NCBI Taxonomy" id="123851"/>
    <lineage>
        <taxon>Eukaryota</taxon>
        <taxon>Metazoa</taxon>
        <taxon>Ecdysozoa</taxon>
        <taxon>Arthropoda</taxon>
        <taxon>Hexapoda</taxon>
        <taxon>Insecta</taxon>
        <taxon>Pterygota</taxon>
        <taxon>Palaeoptera</taxon>
        <taxon>Odonata</taxon>
        <taxon>Epiprocta</taxon>
        <taxon>Anisoptera</taxon>
        <taxon>Libelluloidea</taxon>
        <taxon>Libellulidae</taxon>
        <taxon>Ladona</taxon>
    </lineage>
</organism>
<reference evidence="1" key="2">
    <citation type="submission" date="2017-10" db="EMBL/GenBank/DDBJ databases">
        <title>Ladona fulva Genome sequencing and assembly.</title>
        <authorList>
            <person name="Murali S."/>
            <person name="Richards S."/>
            <person name="Bandaranaike D."/>
            <person name="Bellair M."/>
            <person name="Blankenburg K."/>
            <person name="Chao H."/>
            <person name="Dinh H."/>
            <person name="Doddapaneni H."/>
            <person name="Dugan-Rocha S."/>
            <person name="Elkadiri S."/>
            <person name="Gnanaolivu R."/>
            <person name="Hernandez B."/>
            <person name="Skinner E."/>
            <person name="Javaid M."/>
            <person name="Lee S."/>
            <person name="Li M."/>
            <person name="Ming W."/>
            <person name="Munidasa M."/>
            <person name="Muniz J."/>
            <person name="Nguyen L."/>
            <person name="Hughes D."/>
            <person name="Osuji N."/>
            <person name="Pu L.-L."/>
            <person name="Puazo M."/>
            <person name="Qu C."/>
            <person name="Quiroz J."/>
            <person name="Raj R."/>
            <person name="Weissenberger G."/>
            <person name="Xin Y."/>
            <person name="Zou X."/>
            <person name="Han Y."/>
            <person name="Worley K."/>
            <person name="Muzny D."/>
            <person name="Gibbs R."/>
        </authorList>
    </citation>
    <scope>NUCLEOTIDE SEQUENCE</scope>
    <source>
        <strain evidence="1">Sampled in the wild</strain>
    </source>
</reference>
<gene>
    <name evidence="1" type="ORF">J437_LFUL018755</name>
</gene>
<sequence length="240" mass="27067">MKLGINVTCNYYFLSFQPADKLKKLEISLVGRVRKNRQDLPPGIDINNEIYTTKVYRNKIRHIPTNNQQSIAAHLLFDVVIEQTSRTQLAKRHIPLSAANGYVFYFKSSRSHCNFPTSLSYDKIKVLPEIEGEVVAGYKKDFTQIQIECNTLMRMTTVEPQKIPDGGEGKEQCILNCLVDQLLLQKIVSVGSFNQDPLKNLFTRGDECVDDGCGMVEEGVTDGETGNKVLEGDNFNVSRK</sequence>
<name>A0A8K0KPX2_LADFU</name>
<dbReference type="EMBL" id="KZ309588">
    <property type="protein sequence ID" value="KAG8239304.1"/>
    <property type="molecule type" value="Genomic_DNA"/>
</dbReference>
<comment type="caution">
    <text evidence="1">The sequence shown here is derived from an EMBL/GenBank/DDBJ whole genome shotgun (WGS) entry which is preliminary data.</text>
</comment>
<evidence type="ECO:0000313" key="2">
    <source>
        <dbReference type="Proteomes" id="UP000792457"/>
    </source>
</evidence>
<keyword evidence="2" id="KW-1185">Reference proteome</keyword>
<protein>
    <submittedName>
        <fullName evidence="1">Uncharacterized protein</fullName>
    </submittedName>
</protein>
<dbReference type="AlphaFoldDB" id="A0A8K0KPX2"/>
<accession>A0A8K0KPX2</accession>
<dbReference type="Proteomes" id="UP000792457">
    <property type="component" value="Unassembled WGS sequence"/>
</dbReference>
<evidence type="ECO:0000313" key="1">
    <source>
        <dbReference type="EMBL" id="KAG8239304.1"/>
    </source>
</evidence>
<proteinExistence type="predicted"/>
<reference evidence="1" key="1">
    <citation type="submission" date="2013-04" db="EMBL/GenBank/DDBJ databases">
        <authorList>
            <person name="Qu J."/>
            <person name="Murali S.C."/>
            <person name="Bandaranaike D."/>
            <person name="Bellair M."/>
            <person name="Blankenburg K."/>
            <person name="Chao H."/>
            <person name="Dinh H."/>
            <person name="Doddapaneni H."/>
            <person name="Downs B."/>
            <person name="Dugan-Rocha S."/>
            <person name="Elkadiri S."/>
            <person name="Gnanaolivu R.D."/>
            <person name="Hernandez B."/>
            <person name="Javaid M."/>
            <person name="Jayaseelan J.C."/>
            <person name="Lee S."/>
            <person name="Li M."/>
            <person name="Ming W."/>
            <person name="Munidasa M."/>
            <person name="Muniz J."/>
            <person name="Nguyen L."/>
            <person name="Ongeri F."/>
            <person name="Osuji N."/>
            <person name="Pu L.-L."/>
            <person name="Puazo M."/>
            <person name="Qu C."/>
            <person name="Quiroz J."/>
            <person name="Raj R."/>
            <person name="Weissenberger G."/>
            <person name="Xin Y."/>
            <person name="Zou X."/>
            <person name="Han Y."/>
            <person name="Richards S."/>
            <person name="Worley K."/>
            <person name="Muzny D."/>
            <person name="Gibbs R."/>
        </authorList>
    </citation>
    <scope>NUCLEOTIDE SEQUENCE</scope>
    <source>
        <strain evidence="1">Sampled in the wild</strain>
    </source>
</reference>